<dbReference type="Gene3D" id="2.60.40.10">
    <property type="entry name" value="Immunoglobulins"/>
    <property type="match status" value="2"/>
</dbReference>
<dbReference type="PROSITE" id="PS50853">
    <property type="entry name" value="FN3"/>
    <property type="match status" value="1"/>
</dbReference>
<dbReference type="InterPro" id="IPR003961">
    <property type="entry name" value="FN3_dom"/>
</dbReference>
<dbReference type="Pfam" id="PF16640">
    <property type="entry name" value="Big_3_5"/>
    <property type="match status" value="1"/>
</dbReference>
<dbReference type="InterPro" id="IPR015914">
    <property type="entry name" value="PAPs_N"/>
</dbReference>
<keyword evidence="1" id="KW-0732">Signal</keyword>
<dbReference type="GO" id="GO:0003993">
    <property type="term" value="F:acid phosphatase activity"/>
    <property type="evidence" value="ECO:0007669"/>
    <property type="project" value="InterPro"/>
</dbReference>
<dbReference type="RefSeq" id="WP_151582149.1">
    <property type="nucleotide sequence ID" value="NZ_WBVM01000003.1"/>
</dbReference>
<dbReference type="InterPro" id="IPR013783">
    <property type="entry name" value="Ig-like_fold"/>
</dbReference>
<dbReference type="InterPro" id="IPR004843">
    <property type="entry name" value="Calcineurin-like_PHP"/>
</dbReference>
<gene>
    <name evidence="4" type="ORF">F9L07_23565</name>
</gene>
<dbReference type="AlphaFoldDB" id="A0A7J5DTT5"/>
<dbReference type="InterPro" id="IPR039331">
    <property type="entry name" value="PAPs-like"/>
</dbReference>
<name>A0A7J5DTT5_NOCSI</name>
<dbReference type="Pfam" id="PF00149">
    <property type="entry name" value="Metallophos"/>
    <property type="match status" value="1"/>
</dbReference>
<dbReference type="SUPFAM" id="SSF49363">
    <property type="entry name" value="Purple acid phosphatase, N-terminal domain"/>
    <property type="match status" value="1"/>
</dbReference>
<dbReference type="CDD" id="cd00063">
    <property type="entry name" value="FN3"/>
    <property type="match status" value="1"/>
</dbReference>
<dbReference type="InterPro" id="IPR008963">
    <property type="entry name" value="Purple_acid_Pase-like_N"/>
</dbReference>
<dbReference type="InterPro" id="IPR032109">
    <property type="entry name" value="Big_3_5"/>
</dbReference>
<dbReference type="SUPFAM" id="SSF56300">
    <property type="entry name" value="Metallo-dependent phosphatases"/>
    <property type="match status" value="1"/>
</dbReference>
<proteinExistence type="predicted"/>
<evidence type="ECO:0000256" key="2">
    <source>
        <dbReference type="SAM" id="MobiDB-lite"/>
    </source>
</evidence>
<feature type="domain" description="Fibronectin type-III" evidence="3">
    <location>
        <begin position="57"/>
        <end position="156"/>
    </location>
</feature>
<organism evidence="4 5">
    <name type="scientific">Nocardioides simplex</name>
    <name type="common">Arthrobacter simplex</name>
    <dbReference type="NCBI Taxonomy" id="2045"/>
    <lineage>
        <taxon>Bacteria</taxon>
        <taxon>Bacillati</taxon>
        <taxon>Actinomycetota</taxon>
        <taxon>Actinomycetes</taxon>
        <taxon>Propionibacteriales</taxon>
        <taxon>Nocardioidaceae</taxon>
        <taxon>Pimelobacter</taxon>
    </lineage>
</organism>
<dbReference type="EMBL" id="WBVM01000003">
    <property type="protein sequence ID" value="KAB2808481.1"/>
    <property type="molecule type" value="Genomic_DNA"/>
</dbReference>
<dbReference type="Pfam" id="PF16656">
    <property type="entry name" value="Pur_ac_phosph_N"/>
    <property type="match status" value="1"/>
</dbReference>
<dbReference type="PANTHER" id="PTHR22953:SF153">
    <property type="entry name" value="PURPLE ACID PHOSPHATASE"/>
    <property type="match status" value="1"/>
</dbReference>
<comment type="caution">
    <text evidence="4">The sequence shown here is derived from an EMBL/GenBank/DDBJ whole genome shotgun (WGS) entry which is preliminary data.</text>
</comment>
<feature type="region of interest" description="Disordered" evidence="2">
    <location>
        <begin position="457"/>
        <end position="498"/>
    </location>
</feature>
<dbReference type="GO" id="GO:0046872">
    <property type="term" value="F:metal ion binding"/>
    <property type="evidence" value="ECO:0007669"/>
    <property type="project" value="InterPro"/>
</dbReference>
<dbReference type="Proteomes" id="UP000449906">
    <property type="component" value="Unassembled WGS sequence"/>
</dbReference>
<reference evidence="4 5" key="1">
    <citation type="submission" date="2019-09" db="EMBL/GenBank/DDBJ databases">
        <title>Pimelobacter sp. isolated from Paulinella.</title>
        <authorList>
            <person name="Jeong S.E."/>
        </authorList>
    </citation>
    <scope>NUCLEOTIDE SEQUENCE [LARGE SCALE GENOMIC DNA]</scope>
    <source>
        <strain evidence="4 5">Pch-N</strain>
    </source>
</reference>
<evidence type="ECO:0000313" key="5">
    <source>
        <dbReference type="Proteomes" id="UP000449906"/>
    </source>
</evidence>
<dbReference type="Gene3D" id="2.60.40.380">
    <property type="entry name" value="Purple acid phosphatase-like, N-terminal"/>
    <property type="match status" value="1"/>
</dbReference>
<sequence>MTPTSRQHRSRWRRRPAVVAGGLALSLAAGAGLVWAAGGGLAPPAVDPKVVHAPLVVPDRIVLTPTTDPATSQSVSWRTSSAVTTPKVQLTLAGTGVAKPSSTVDATSTTFTADLGYDVRQHSATLTGLEPGTTYLYRVGDGETWSEWLEFETARTGNAPFSFIVQGDAQNDIKSYVSRTFRAAYEARPYAKAVLHAGDLIDTDDSDAEWGEWFGAAGWSNGSMNVIAAAGNHEYYPGPELAEHWGAQFEYPRNGPETTSRIAQLYSENVYYTDYQGVRFIALNSNFPGDPEAFAAQTAWLEEALKNNPSKWTVVTFHHPVFSVSSGRNNAAIRDAWLPLFEKYDVDLVAQGHDHAYGRGNLVANESGLPAGASADKSNKGPVYMVSVAGPKYYVIDPVGDNNWTQNGAHLRTSLANTQLYQLVDVTDGEMHVESWNVSGQMVDAFTIAKGADGTKLVTTDTTPRASGPGSTRGGIGRPGLPEPAVPGEKPTEPESPTKVVPVVRATTSQQRYGTTAPVRVSATIAPVAGAVPPGTVTFRAGSRVLASGVRVTGGTAALTLPRDLAVGSHAITAQFVPTGTGFETGTSSVTTVRVVKASSTVTISGLPAKVKAKARRTLAVRVAVPGIAAPAATVTVRVDGRVVATRTVTGTVSVKLPKLRPGKHKVTVDYAGTANVAASRVVKKVVSRR</sequence>
<dbReference type="PANTHER" id="PTHR22953">
    <property type="entry name" value="ACID PHOSPHATASE RELATED"/>
    <property type="match status" value="1"/>
</dbReference>
<dbReference type="GO" id="GO:0005975">
    <property type="term" value="P:carbohydrate metabolic process"/>
    <property type="evidence" value="ECO:0007669"/>
    <property type="project" value="UniProtKB-ARBA"/>
</dbReference>
<evidence type="ECO:0000259" key="3">
    <source>
        <dbReference type="PROSITE" id="PS50853"/>
    </source>
</evidence>
<dbReference type="InterPro" id="IPR029052">
    <property type="entry name" value="Metallo-depent_PP-like"/>
</dbReference>
<accession>A0A7J5DTT5</accession>
<protein>
    <recommendedName>
        <fullName evidence="3">Fibronectin type-III domain-containing protein</fullName>
    </recommendedName>
</protein>
<evidence type="ECO:0000256" key="1">
    <source>
        <dbReference type="ARBA" id="ARBA00022729"/>
    </source>
</evidence>
<evidence type="ECO:0000313" key="4">
    <source>
        <dbReference type="EMBL" id="KAB2808481.1"/>
    </source>
</evidence>
<dbReference type="Gene3D" id="3.60.21.10">
    <property type="match status" value="1"/>
</dbReference>